<keyword evidence="2" id="KW-1185">Reference proteome</keyword>
<reference evidence="1" key="2">
    <citation type="journal article" date="2020" name="Nat. Commun.">
        <title>Large-scale genome sequencing of mycorrhizal fungi provides insights into the early evolution of symbiotic traits.</title>
        <authorList>
            <person name="Miyauchi S."/>
            <person name="Kiss E."/>
            <person name="Kuo A."/>
            <person name="Drula E."/>
            <person name="Kohler A."/>
            <person name="Sanchez-Garcia M."/>
            <person name="Morin E."/>
            <person name="Andreopoulos B."/>
            <person name="Barry K.W."/>
            <person name="Bonito G."/>
            <person name="Buee M."/>
            <person name="Carver A."/>
            <person name="Chen C."/>
            <person name="Cichocki N."/>
            <person name="Clum A."/>
            <person name="Culley D."/>
            <person name="Crous P.W."/>
            <person name="Fauchery L."/>
            <person name="Girlanda M."/>
            <person name="Hayes R.D."/>
            <person name="Keri Z."/>
            <person name="LaButti K."/>
            <person name="Lipzen A."/>
            <person name="Lombard V."/>
            <person name="Magnuson J."/>
            <person name="Maillard F."/>
            <person name="Murat C."/>
            <person name="Nolan M."/>
            <person name="Ohm R.A."/>
            <person name="Pangilinan J."/>
            <person name="Pereira M.F."/>
            <person name="Perotto S."/>
            <person name="Peter M."/>
            <person name="Pfister S."/>
            <person name="Riley R."/>
            <person name="Sitrit Y."/>
            <person name="Stielow J.B."/>
            <person name="Szollosi G."/>
            <person name="Zifcakova L."/>
            <person name="Stursova M."/>
            <person name="Spatafora J.W."/>
            <person name="Tedersoo L."/>
            <person name="Vaario L.M."/>
            <person name="Yamada A."/>
            <person name="Yan M."/>
            <person name="Wang P."/>
            <person name="Xu J."/>
            <person name="Bruns T."/>
            <person name="Baldrian P."/>
            <person name="Vilgalys R."/>
            <person name="Dunand C."/>
            <person name="Henrissat B."/>
            <person name="Grigoriev I.V."/>
            <person name="Hibbett D."/>
            <person name="Nagy L.G."/>
            <person name="Martin F.M."/>
        </authorList>
    </citation>
    <scope>NUCLEOTIDE SEQUENCE</scope>
    <source>
        <strain evidence="1">P2</strain>
    </source>
</reference>
<dbReference type="Proteomes" id="UP000886501">
    <property type="component" value="Unassembled WGS sequence"/>
</dbReference>
<accession>A0ACB6Z7E3</accession>
<sequence>MNLSFTAGDDVLDCIVFESASGSPIYQLQTPKYSGRVLTTTASRCDGSSWPAFQILWAGTSLEHTKLVLDFTTRAKYKARDIFPGAQGGSTYGSITINNVQYKWKAKGTGPKLVLVNNDTKAVVVESHRRITGNGSFLKTKTPRYMNLDIGGEVVEHTELVLLTFILVWKERIGERAKSVPAGLRGIAPDLTSAVLMNSH</sequence>
<dbReference type="EMBL" id="MU118084">
    <property type="protein sequence ID" value="KAF9645610.1"/>
    <property type="molecule type" value="Genomic_DNA"/>
</dbReference>
<evidence type="ECO:0000313" key="2">
    <source>
        <dbReference type="Proteomes" id="UP000886501"/>
    </source>
</evidence>
<organism evidence="1 2">
    <name type="scientific">Thelephora ganbajun</name>
    <name type="common">Ganba fungus</name>
    <dbReference type="NCBI Taxonomy" id="370292"/>
    <lineage>
        <taxon>Eukaryota</taxon>
        <taxon>Fungi</taxon>
        <taxon>Dikarya</taxon>
        <taxon>Basidiomycota</taxon>
        <taxon>Agaricomycotina</taxon>
        <taxon>Agaricomycetes</taxon>
        <taxon>Thelephorales</taxon>
        <taxon>Thelephoraceae</taxon>
        <taxon>Thelephora</taxon>
    </lineage>
</organism>
<comment type="caution">
    <text evidence="1">The sequence shown here is derived from an EMBL/GenBank/DDBJ whole genome shotgun (WGS) entry which is preliminary data.</text>
</comment>
<gene>
    <name evidence="1" type="ORF">BDM02DRAFT_489280</name>
</gene>
<proteinExistence type="predicted"/>
<name>A0ACB6Z7E3_THEGA</name>
<reference evidence="1" key="1">
    <citation type="submission" date="2019-10" db="EMBL/GenBank/DDBJ databases">
        <authorList>
            <consortium name="DOE Joint Genome Institute"/>
            <person name="Kuo A."/>
            <person name="Miyauchi S."/>
            <person name="Kiss E."/>
            <person name="Drula E."/>
            <person name="Kohler A."/>
            <person name="Sanchez-Garcia M."/>
            <person name="Andreopoulos B."/>
            <person name="Barry K.W."/>
            <person name="Bonito G."/>
            <person name="Buee M."/>
            <person name="Carver A."/>
            <person name="Chen C."/>
            <person name="Cichocki N."/>
            <person name="Clum A."/>
            <person name="Culley D."/>
            <person name="Crous P.W."/>
            <person name="Fauchery L."/>
            <person name="Girlanda M."/>
            <person name="Hayes R."/>
            <person name="Keri Z."/>
            <person name="Labutti K."/>
            <person name="Lipzen A."/>
            <person name="Lombard V."/>
            <person name="Magnuson J."/>
            <person name="Maillard F."/>
            <person name="Morin E."/>
            <person name="Murat C."/>
            <person name="Nolan M."/>
            <person name="Ohm R."/>
            <person name="Pangilinan J."/>
            <person name="Pereira M."/>
            <person name="Perotto S."/>
            <person name="Peter M."/>
            <person name="Riley R."/>
            <person name="Sitrit Y."/>
            <person name="Stielow B."/>
            <person name="Szollosi G."/>
            <person name="Zifcakova L."/>
            <person name="Stursova M."/>
            <person name="Spatafora J.W."/>
            <person name="Tedersoo L."/>
            <person name="Vaario L.-M."/>
            <person name="Yamada A."/>
            <person name="Yan M."/>
            <person name="Wang P."/>
            <person name="Xu J."/>
            <person name="Bruns T."/>
            <person name="Baldrian P."/>
            <person name="Vilgalys R."/>
            <person name="Henrissat B."/>
            <person name="Grigoriev I.V."/>
            <person name="Hibbett D."/>
            <person name="Nagy L.G."/>
            <person name="Martin F.M."/>
        </authorList>
    </citation>
    <scope>NUCLEOTIDE SEQUENCE</scope>
    <source>
        <strain evidence="1">P2</strain>
    </source>
</reference>
<evidence type="ECO:0000313" key="1">
    <source>
        <dbReference type="EMBL" id="KAF9645610.1"/>
    </source>
</evidence>
<protein>
    <submittedName>
        <fullName evidence="1">Uncharacterized protein</fullName>
    </submittedName>
</protein>